<dbReference type="PANTHER" id="PTHR42703:SF1">
    <property type="entry name" value="NA(+)_H(+) ANTIPORTER SUBUNIT D1"/>
    <property type="match status" value="1"/>
</dbReference>
<dbReference type="Proteomes" id="UP000579281">
    <property type="component" value="Unassembled WGS sequence"/>
</dbReference>
<dbReference type="RefSeq" id="WP_184306924.1">
    <property type="nucleotide sequence ID" value="NZ_JACHEN010000001.1"/>
</dbReference>
<evidence type="ECO:0000256" key="6">
    <source>
        <dbReference type="ARBA" id="ARBA00023136"/>
    </source>
</evidence>
<name>A0A841KKH6_9FIRM</name>
<feature type="domain" description="NADH:quinone oxidoreductase/Mrp antiporter transmembrane" evidence="9">
    <location>
        <begin position="131"/>
        <end position="427"/>
    </location>
</feature>
<evidence type="ECO:0000313" key="11">
    <source>
        <dbReference type="Proteomes" id="UP000579281"/>
    </source>
</evidence>
<feature type="transmembrane region" description="Helical" evidence="8">
    <location>
        <begin position="111"/>
        <end position="131"/>
    </location>
</feature>
<evidence type="ECO:0000259" key="9">
    <source>
        <dbReference type="Pfam" id="PF00361"/>
    </source>
</evidence>
<evidence type="ECO:0000256" key="5">
    <source>
        <dbReference type="ARBA" id="ARBA00022989"/>
    </source>
</evidence>
<dbReference type="InterPro" id="IPR001750">
    <property type="entry name" value="ND/Mrp_TM"/>
</dbReference>
<evidence type="ECO:0000256" key="8">
    <source>
        <dbReference type="SAM" id="Phobius"/>
    </source>
</evidence>
<feature type="transmembrane region" description="Helical" evidence="8">
    <location>
        <begin position="6"/>
        <end position="25"/>
    </location>
</feature>
<accession>A0A841KKH6</accession>
<gene>
    <name evidence="10" type="ORF">HNQ80_000016</name>
</gene>
<feature type="transmembrane region" description="Helical" evidence="8">
    <location>
        <begin position="167"/>
        <end position="187"/>
    </location>
</feature>
<evidence type="ECO:0000256" key="1">
    <source>
        <dbReference type="ARBA" id="ARBA00004651"/>
    </source>
</evidence>
<keyword evidence="5 8" id="KW-1133">Transmembrane helix</keyword>
<dbReference type="GO" id="GO:0005886">
    <property type="term" value="C:plasma membrane"/>
    <property type="evidence" value="ECO:0007669"/>
    <property type="project" value="UniProtKB-SubCell"/>
</dbReference>
<feature type="transmembrane region" description="Helical" evidence="8">
    <location>
        <begin position="74"/>
        <end position="99"/>
    </location>
</feature>
<feature type="transmembrane region" description="Helical" evidence="8">
    <location>
        <begin position="378"/>
        <end position="396"/>
    </location>
</feature>
<comment type="subcellular location">
    <subcellularLocation>
        <location evidence="1">Cell membrane</location>
        <topology evidence="1">Multi-pass membrane protein</topology>
    </subcellularLocation>
    <subcellularLocation>
        <location evidence="7">Membrane</location>
        <topology evidence="7">Multi-pass membrane protein</topology>
    </subcellularLocation>
</comment>
<protein>
    <submittedName>
        <fullName evidence="10">Multicomponent Na+:H+ antiporter subunit D</fullName>
    </submittedName>
</protein>
<comment type="caution">
    <text evidence="10">The sequence shown here is derived from an EMBL/GenBank/DDBJ whole genome shotgun (WGS) entry which is preliminary data.</text>
</comment>
<dbReference type="InterPro" id="IPR050586">
    <property type="entry name" value="CPA3_Na-H_Antiporter_D"/>
</dbReference>
<feature type="transmembrane region" description="Helical" evidence="8">
    <location>
        <begin position="207"/>
        <end position="225"/>
    </location>
</feature>
<feature type="transmembrane region" description="Helical" evidence="8">
    <location>
        <begin position="137"/>
        <end position="155"/>
    </location>
</feature>
<feature type="transmembrane region" description="Helical" evidence="8">
    <location>
        <begin position="335"/>
        <end position="358"/>
    </location>
</feature>
<evidence type="ECO:0000313" key="10">
    <source>
        <dbReference type="EMBL" id="MBB6213947.1"/>
    </source>
</evidence>
<keyword evidence="3" id="KW-1003">Cell membrane</keyword>
<keyword evidence="11" id="KW-1185">Reference proteome</keyword>
<dbReference type="Pfam" id="PF00361">
    <property type="entry name" value="Proton_antipo_M"/>
    <property type="match status" value="1"/>
</dbReference>
<evidence type="ECO:0000256" key="7">
    <source>
        <dbReference type="RuleBase" id="RU000320"/>
    </source>
</evidence>
<reference evidence="10 11" key="1">
    <citation type="submission" date="2020-08" db="EMBL/GenBank/DDBJ databases">
        <title>Genomic Encyclopedia of Type Strains, Phase IV (KMG-IV): sequencing the most valuable type-strain genomes for metagenomic binning, comparative biology and taxonomic classification.</title>
        <authorList>
            <person name="Goeker M."/>
        </authorList>
    </citation>
    <scope>NUCLEOTIDE SEQUENCE [LARGE SCALE GENOMIC DNA]</scope>
    <source>
        <strain evidence="10 11">DSM 103526</strain>
    </source>
</reference>
<dbReference type="AlphaFoldDB" id="A0A841KKH6"/>
<keyword evidence="6 8" id="KW-0472">Membrane</keyword>
<organism evidence="10 11">
    <name type="scientific">Anaerosolibacter carboniphilus</name>
    <dbReference type="NCBI Taxonomy" id="1417629"/>
    <lineage>
        <taxon>Bacteria</taxon>
        <taxon>Bacillati</taxon>
        <taxon>Bacillota</taxon>
        <taxon>Clostridia</taxon>
        <taxon>Peptostreptococcales</taxon>
        <taxon>Thermotaleaceae</taxon>
        <taxon>Anaerosolibacter</taxon>
    </lineage>
</organism>
<proteinExistence type="inferred from homology"/>
<dbReference type="PANTHER" id="PTHR42703">
    <property type="entry name" value="NADH DEHYDROGENASE"/>
    <property type="match status" value="1"/>
</dbReference>
<dbReference type="EMBL" id="JACHEN010000001">
    <property type="protein sequence ID" value="MBB6213947.1"/>
    <property type="molecule type" value="Genomic_DNA"/>
</dbReference>
<keyword evidence="4 7" id="KW-0812">Transmembrane</keyword>
<dbReference type="PRINTS" id="PR01434">
    <property type="entry name" value="NADHDHGNASE5"/>
</dbReference>
<feature type="transmembrane region" description="Helical" evidence="8">
    <location>
        <begin position="34"/>
        <end position="54"/>
    </location>
</feature>
<sequence length="490" mass="53665">MAISKNFPLMILLMLMISSFVMPLVKKNAVVKGLSIGTMSTAAGLSMMTMVYVLKKGSFFYRIGHWDAPWGIEFYIGPMEAAVSVLFTWVAGLILWYSLYSIEKEIALDKLRFYYLLVNVLIGALLGIVYSNDIFNCFVFVEISTLASCGIVVIKDKKENIKAALKYLILSCLGSGLFLMGIAFLYSITGNLNMTFIYKEIMKVQDVYPNVILISVVLFTVGLGVKSAMFPLHTWLPDAHSSAPSVSSALLSSLVLKGFVILLIKILFRALGFTLVKELPILDMILILGSLGMIMGSIFAILQKEIKRMIAYSSVAQIGYIFFGIGLASELGVAVAVYHIFGHAVTKALLFLSVGAMIEMTGKKKIEELKGIGKEMPITLGLFAIGALSMVGIPILPGFISKWNLALASIGAGKPMMIAVILISSILNALYYFPVVIHGFFGEENLKERIYKSKQKPVKEMLPVICLSIAMLFVGLASEPLIQLFSQGLK</sequence>
<comment type="similarity">
    <text evidence="2">Belongs to the CPA3 antiporters (TC 2.A.63) subunit D family.</text>
</comment>
<feature type="transmembrane region" description="Helical" evidence="8">
    <location>
        <begin position="416"/>
        <end position="441"/>
    </location>
</feature>
<evidence type="ECO:0000256" key="4">
    <source>
        <dbReference type="ARBA" id="ARBA00022692"/>
    </source>
</evidence>
<feature type="transmembrane region" description="Helical" evidence="8">
    <location>
        <begin position="309"/>
        <end position="329"/>
    </location>
</feature>
<evidence type="ECO:0000256" key="2">
    <source>
        <dbReference type="ARBA" id="ARBA00005346"/>
    </source>
</evidence>
<evidence type="ECO:0000256" key="3">
    <source>
        <dbReference type="ARBA" id="ARBA00022475"/>
    </source>
</evidence>
<feature type="transmembrane region" description="Helical" evidence="8">
    <location>
        <begin position="280"/>
        <end position="302"/>
    </location>
</feature>
<feature type="transmembrane region" description="Helical" evidence="8">
    <location>
        <begin position="462"/>
        <end position="485"/>
    </location>
</feature>